<sequence>MDYIENWLTDNATYDSKLTPKQREDLIYNNIELCRKGIGFGSGITPMMNHSNFSNFLVSRTNEFERQDLDWKYKYEGQDQDKGLVGEDYAYGELKEGEKFFHKSYLSDSTKLLNSDGMVGNSFAKRQDNKSIAYVPTSPVKSLPDISYFSEACVSNTSMQNEEIQIALSNLSLSRESKPTGTQTLEGLMVDEFPSNKIPSGLLNSTLDDCLSTVISPSHLNKSDGEIKYYKNIKYIEDQTFLPRHFQHHKIKLNSLNDYDSQFKFYKNKQCPKSSEFSTDSENQQCKNLADHRYSRKWKADVNFNEELEILCRLCRGKNWIRKSRFKTHLSLSHGVLSHGKVNSINLIPLPNALFESRERKLINLFVECSACAKWIKLGNPATLNSKIRPQKDKTHGLYYNYFSHYILIHKKNLLDV</sequence>
<protein>
    <recommendedName>
        <fullName evidence="1">Transcription regulator Rua1 C-terminal domain-containing protein</fullName>
    </recommendedName>
</protein>
<comment type="caution">
    <text evidence="2">The sequence shown here is derived from an EMBL/GenBank/DDBJ whole genome shotgun (WGS) entry which is preliminary data.</text>
</comment>
<organism evidence="2 3">
    <name type="scientific">Wickerhamomyces mucosus</name>
    <dbReference type="NCBI Taxonomy" id="1378264"/>
    <lineage>
        <taxon>Eukaryota</taxon>
        <taxon>Fungi</taxon>
        <taxon>Dikarya</taxon>
        <taxon>Ascomycota</taxon>
        <taxon>Saccharomycotina</taxon>
        <taxon>Saccharomycetes</taxon>
        <taxon>Phaffomycetales</taxon>
        <taxon>Wickerhamomycetaceae</taxon>
        <taxon>Wickerhamomyces</taxon>
    </lineage>
</organism>
<evidence type="ECO:0000313" key="3">
    <source>
        <dbReference type="Proteomes" id="UP000769528"/>
    </source>
</evidence>
<gene>
    <name evidence="2" type="ORF">WICMUC_000107</name>
</gene>
<dbReference type="InterPro" id="IPR028012">
    <property type="entry name" value="Rua1_C"/>
</dbReference>
<evidence type="ECO:0000313" key="2">
    <source>
        <dbReference type="EMBL" id="KAH3680839.1"/>
    </source>
</evidence>
<dbReference type="Pfam" id="PF14616">
    <property type="entry name" value="Rua1_C"/>
    <property type="match status" value="1"/>
</dbReference>
<proteinExistence type="predicted"/>
<accession>A0A9P8TJ79</accession>
<reference evidence="2" key="2">
    <citation type="submission" date="2021-01" db="EMBL/GenBank/DDBJ databases">
        <authorList>
            <person name="Schikora-Tamarit M.A."/>
        </authorList>
    </citation>
    <scope>NUCLEOTIDE SEQUENCE</scope>
    <source>
        <strain evidence="2">CBS6341</strain>
    </source>
</reference>
<feature type="domain" description="Transcription regulator Rua1 C-terminal" evidence="1">
    <location>
        <begin position="291"/>
        <end position="409"/>
    </location>
</feature>
<dbReference type="EMBL" id="JAEUBF010000033">
    <property type="protein sequence ID" value="KAH3680839.1"/>
    <property type="molecule type" value="Genomic_DNA"/>
</dbReference>
<keyword evidence="3" id="KW-1185">Reference proteome</keyword>
<name>A0A9P8TJ79_9ASCO</name>
<dbReference type="OrthoDB" id="3981139at2759"/>
<evidence type="ECO:0000259" key="1">
    <source>
        <dbReference type="Pfam" id="PF14616"/>
    </source>
</evidence>
<dbReference type="AlphaFoldDB" id="A0A9P8TJ79"/>
<dbReference type="Proteomes" id="UP000769528">
    <property type="component" value="Unassembled WGS sequence"/>
</dbReference>
<reference evidence="2" key="1">
    <citation type="journal article" date="2021" name="Open Biol.">
        <title>Shared evolutionary footprints suggest mitochondrial oxidative damage underlies multiple complex I losses in fungi.</title>
        <authorList>
            <person name="Schikora-Tamarit M.A."/>
            <person name="Marcet-Houben M."/>
            <person name="Nosek J."/>
            <person name="Gabaldon T."/>
        </authorList>
    </citation>
    <scope>NUCLEOTIDE SEQUENCE</scope>
    <source>
        <strain evidence="2">CBS6341</strain>
    </source>
</reference>